<evidence type="ECO:0000313" key="5">
    <source>
        <dbReference type="RefSeq" id="XP_033344130.1"/>
    </source>
</evidence>
<dbReference type="GO" id="GO:0008146">
    <property type="term" value="F:sulfotransferase activity"/>
    <property type="evidence" value="ECO:0007669"/>
    <property type="project" value="InterPro"/>
</dbReference>
<evidence type="ECO:0000256" key="1">
    <source>
        <dbReference type="ARBA" id="ARBA00005771"/>
    </source>
</evidence>
<dbReference type="AlphaFoldDB" id="A0A6J3JVK6"/>
<name>A0A6J3JVK6_9HYME</name>
<keyword evidence="2" id="KW-0808">Transferase</keyword>
<organism evidence="4 5">
    <name type="scientific">Bombus vosnesenskii</name>
    <dbReference type="NCBI Taxonomy" id="207650"/>
    <lineage>
        <taxon>Eukaryota</taxon>
        <taxon>Metazoa</taxon>
        <taxon>Ecdysozoa</taxon>
        <taxon>Arthropoda</taxon>
        <taxon>Hexapoda</taxon>
        <taxon>Insecta</taxon>
        <taxon>Pterygota</taxon>
        <taxon>Neoptera</taxon>
        <taxon>Endopterygota</taxon>
        <taxon>Hymenoptera</taxon>
        <taxon>Apocrita</taxon>
        <taxon>Aculeata</taxon>
        <taxon>Apoidea</taxon>
        <taxon>Anthophila</taxon>
        <taxon>Apidae</taxon>
        <taxon>Bombus</taxon>
        <taxon>Pyrobombus</taxon>
    </lineage>
</organism>
<dbReference type="InterPro" id="IPR027417">
    <property type="entry name" value="P-loop_NTPase"/>
</dbReference>
<dbReference type="PANTHER" id="PTHR11783">
    <property type="entry name" value="SULFOTRANSFERASE SULT"/>
    <property type="match status" value="1"/>
</dbReference>
<proteinExistence type="inferred from homology"/>
<dbReference type="Gene3D" id="3.40.50.300">
    <property type="entry name" value="P-loop containing nucleotide triphosphate hydrolases"/>
    <property type="match status" value="1"/>
</dbReference>
<evidence type="ECO:0000259" key="3">
    <source>
        <dbReference type="Pfam" id="PF00685"/>
    </source>
</evidence>
<dbReference type="KEGG" id="bvk:117230623"/>
<evidence type="ECO:0000313" key="4">
    <source>
        <dbReference type="Proteomes" id="UP000504631"/>
    </source>
</evidence>
<reference evidence="5" key="1">
    <citation type="submission" date="2025-08" db="UniProtKB">
        <authorList>
            <consortium name="RefSeq"/>
        </authorList>
    </citation>
    <scope>IDENTIFICATION</scope>
    <source>
        <tissue evidence="5">Muscle</tissue>
    </source>
</reference>
<keyword evidence="4" id="KW-1185">Reference proteome</keyword>
<dbReference type="Pfam" id="PF00685">
    <property type="entry name" value="Sulfotransfer_1"/>
    <property type="match status" value="1"/>
</dbReference>
<dbReference type="RefSeq" id="XP_033344130.1">
    <property type="nucleotide sequence ID" value="XM_033488239.1"/>
</dbReference>
<dbReference type="SUPFAM" id="SSF52540">
    <property type="entry name" value="P-loop containing nucleoside triphosphate hydrolases"/>
    <property type="match status" value="1"/>
</dbReference>
<comment type="similarity">
    <text evidence="1">Belongs to the sulfotransferase 1 family.</text>
</comment>
<protein>
    <submittedName>
        <fullName evidence="5">Luciferin sulfotransferase-like</fullName>
    </submittedName>
</protein>
<evidence type="ECO:0000256" key="2">
    <source>
        <dbReference type="ARBA" id="ARBA00022679"/>
    </source>
</evidence>
<dbReference type="GeneID" id="117230623"/>
<gene>
    <name evidence="5" type="primary">LOC117230623</name>
</gene>
<dbReference type="InterPro" id="IPR000863">
    <property type="entry name" value="Sulfotransferase_dom"/>
</dbReference>
<sequence length="324" mass="38321">MTTLRTDDLDQILQDQFTNEFRIGYTKVRGFCLPTRYEVFADVIENFEVKNDDIWVCSFPKTGTTWTQEMIWNVANNLDFEGAKVHLSERFPFFEYSVLFDYLPYTKIHPEVQLPLSTVDSVEYTKNKASPRFIKTHLPFDLLPRQIRTGEKKPKIIYVARNPKDTCISYFHHCQIIEGYRGNFPDFCRLFLADKLSYTSYWDHVLDFWKKQTTLNMLLLKYEYMIADLPGAIRKSAAFLDRTLTDAQVKVLEEHLKFASMKKNPAVNQEDVVRRNKERNKITVEGSFIRSGKVGEWKERLPDNVIQEFDRLTNERFSPYHLNF</sequence>
<accession>A0A6J3JVK6</accession>
<dbReference type="Proteomes" id="UP000504631">
    <property type="component" value="Unplaced"/>
</dbReference>
<feature type="domain" description="Sulfotransferase" evidence="3">
    <location>
        <begin position="52"/>
        <end position="317"/>
    </location>
</feature>